<feature type="DNA-binding region" description="H-T-H motif" evidence="4">
    <location>
        <begin position="25"/>
        <end position="44"/>
    </location>
</feature>
<keyword evidence="7" id="KW-1185">Reference proteome</keyword>
<dbReference type="EMBL" id="RFFH01000003">
    <property type="protein sequence ID" value="RMI33530.1"/>
    <property type="molecule type" value="Genomic_DNA"/>
</dbReference>
<dbReference type="PRINTS" id="PR00455">
    <property type="entry name" value="HTHTETR"/>
</dbReference>
<evidence type="ECO:0000256" key="1">
    <source>
        <dbReference type="ARBA" id="ARBA00023015"/>
    </source>
</evidence>
<sequence length="202" mass="21778">MREKQGRIFEVAARLFAERGFGAVTTQQVSDQADIAAGTLFRYASSKGQLLLMVYNEDFRSALQTGAHRARDIADPVGAITALLRPILVAAARNSENTIAYQRELLFGPPEETYREQGLALVAQLESALAEILLTAVADSGEPTAAQREAARVAGRSLFAVLHMALVRPSTGVHPHHDPIDDLSAQITQLVAGFRATAVTRT</sequence>
<dbReference type="PANTHER" id="PTHR30055">
    <property type="entry name" value="HTH-TYPE TRANSCRIPTIONAL REGULATOR RUTR"/>
    <property type="match status" value="1"/>
</dbReference>
<accession>A0A3M2LA05</accession>
<keyword evidence="2 4" id="KW-0238">DNA-binding</keyword>
<evidence type="ECO:0000313" key="7">
    <source>
        <dbReference type="Proteomes" id="UP000279275"/>
    </source>
</evidence>
<dbReference type="AlphaFoldDB" id="A0A3M2LA05"/>
<evidence type="ECO:0000259" key="5">
    <source>
        <dbReference type="PROSITE" id="PS50977"/>
    </source>
</evidence>
<dbReference type="InterPro" id="IPR009057">
    <property type="entry name" value="Homeodomain-like_sf"/>
</dbReference>
<dbReference type="GO" id="GO:0000976">
    <property type="term" value="F:transcription cis-regulatory region binding"/>
    <property type="evidence" value="ECO:0007669"/>
    <property type="project" value="TreeGrafter"/>
</dbReference>
<evidence type="ECO:0000313" key="6">
    <source>
        <dbReference type="EMBL" id="RMI33530.1"/>
    </source>
</evidence>
<protein>
    <submittedName>
        <fullName evidence="6">TetR/AcrR family transcriptional regulator</fullName>
    </submittedName>
</protein>
<dbReference type="OrthoDB" id="4546168at2"/>
<name>A0A3M2LA05_9NOCA</name>
<evidence type="ECO:0000256" key="4">
    <source>
        <dbReference type="PROSITE-ProRule" id="PRU00335"/>
    </source>
</evidence>
<dbReference type="GO" id="GO:0003700">
    <property type="term" value="F:DNA-binding transcription factor activity"/>
    <property type="evidence" value="ECO:0007669"/>
    <property type="project" value="TreeGrafter"/>
</dbReference>
<evidence type="ECO:0000256" key="3">
    <source>
        <dbReference type="ARBA" id="ARBA00023163"/>
    </source>
</evidence>
<dbReference type="Pfam" id="PF00440">
    <property type="entry name" value="TetR_N"/>
    <property type="match status" value="1"/>
</dbReference>
<dbReference type="PROSITE" id="PS50977">
    <property type="entry name" value="HTH_TETR_2"/>
    <property type="match status" value="1"/>
</dbReference>
<keyword evidence="3" id="KW-0804">Transcription</keyword>
<evidence type="ECO:0000256" key="2">
    <source>
        <dbReference type="ARBA" id="ARBA00023125"/>
    </source>
</evidence>
<dbReference type="InterPro" id="IPR001647">
    <property type="entry name" value="HTH_TetR"/>
</dbReference>
<dbReference type="InterPro" id="IPR050109">
    <property type="entry name" value="HTH-type_TetR-like_transc_reg"/>
</dbReference>
<dbReference type="SUPFAM" id="SSF46689">
    <property type="entry name" value="Homeodomain-like"/>
    <property type="match status" value="1"/>
</dbReference>
<dbReference type="PANTHER" id="PTHR30055:SF234">
    <property type="entry name" value="HTH-TYPE TRANSCRIPTIONAL REGULATOR BETI"/>
    <property type="match status" value="1"/>
</dbReference>
<proteinExistence type="predicted"/>
<feature type="domain" description="HTH tetR-type" evidence="5">
    <location>
        <begin position="2"/>
        <end position="62"/>
    </location>
</feature>
<comment type="caution">
    <text evidence="6">The sequence shown here is derived from an EMBL/GenBank/DDBJ whole genome shotgun (WGS) entry which is preliminary data.</text>
</comment>
<keyword evidence="1" id="KW-0805">Transcription regulation</keyword>
<dbReference type="Gene3D" id="1.10.357.10">
    <property type="entry name" value="Tetracycline Repressor, domain 2"/>
    <property type="match status" value="1"/>
</dbReference>
<reference evidence="6 7" key="1">
    <citation type="submission" date="2018-10" db="EMBL/GenBank/DDBJ databases">
        <title>Isolation from cow dung.</title>
        <authorList>
            <person name="Ling L."/>
        </authorList>
    </citation>
    <scope>NUCLEOTIDE SEQUENCE [LARGE SCALE GENOMIC DNA]</scope>
    <source>
        <strain evidence="6 7">NEAU-LL90</strain>
    </source>
</reference>
<gene>
    <name evidence="6" type="ORF">EBN03_10455</name>
</gene>
<dbReference type="Proteomes" id="UP000279275">
    <property type="component" value="Unassembled WGS sequence"/>
</dbReference>
<organism evidence="6 7">
    <name type="scientific">Nocardia stercoris</name>
    <dbReference type="NCBI Taxonomy" id="2483361"/>
    <lineage>
        <taxon>Bacteria</taxon>
        <taxon>Bacillati</taxon>
        <taxon>Actinomycetota</taxon>
        <taxon>Actinomycetes</taxon>
        <taxon>Mycobacteriales</taxon>
        <taxon>Nocardiaceae</taxon>
        <taxon>Nocardia</taxon>
    </lineage>
</organism>